<accession>A0A2T3A4Y5</accession>
<protein>
    <submittedName>
        <fullName evidence="2">Uncharacterized protein</fullName>
    </submittedName>
</protein>
<reference evidence="2 3" key="1">
    <citation type="journal article" date="2018" name="Mycol. Prog.">
        <title>Coniella lustricola, a new species from submerged detritus.</title>
        <authorList>
            <person name="Raudabaugh D.B."/>
            <person name="Iturriaga T."/>
            <person name="Carver A."/>
            <person name="Mondo S."/>
            <person name="Pangilinan J."/>
            <person name="Lipzen A."/>
            <person name="He G."/>
            <person name="Amirebrahimi M."/>
            <person name="Grigoriev I.V."/>
            <person name="Miller A.N."/>
        </authorList>
    </citation>
    <scope>NUCLEOTIDE SEQUENCE [LARGE SCALE GENOMIC DNA]</scope>
    <source>
        <strain evidence="2 3">B22-T-1</strain>
    </source>
</reference>
<gene>
    <name evidence="2" type="ORF">BD289DRAFT_293528</name>
</gene>
<name>A0A2T3A4Y5_9PEZI</name>
<keyword evidence="3" id="KW-1185">Reference proteome</keyword>
<proteinExistence type="predicted"/>
<keyword evidence="1" id="KW-0812">Transmembrane</keyword>
<dbReference type="InParanoid" id="A0A2T3A4Y5"/>
<sequence length="156" mass="17416">MRAAADSYTSNDGFSPLHTFLLLSSTDLAFSPTSFLLSDIPPSCLAPRHIFKRTSNTILPLVLGNSLGAAFSDGCFSFLFCLLLLNIFREDCFRSYMRTPNTRGRWGVGYTHNGTRTAMGGDRSWYLGPKDGGRVHIHVFLRRMWGKVAGVHRKPK</sequence>
<dbReference type="AlphaFoldDB" id="A0A2T3A4Y5"/>
<keyword evidence="1" id="KW-0472">Membrane</keyword>
<dbReference type="EMBL" id="KZ678467">
    <property type="protein sequence ID" value="PSR82913.1"/>
    <property type="molecule type" value="Genomic_DNA"/>
</dbReference>
<organism evidence="2 3">
    <name type="scientific">Coniella lustricola</name>
    <dbReference type="NCBI Taxonomy" id="2025994"/>
    <lineage>
        <taxon>Eukaryota</taxon>
        <taxon>Fungi</taxon>
        <taxon>Dikarya</taxon>
        <taxon>Ascomycota</taxon>
        <taxon>Pezizomycotina</taxon>
        <taxon>Sordariomycetes</taxon>
        <taxon>Sordariomycetidae</taxon>
        <taxon>Diaporthales</taxon>
        <taxon>Schizoparmaceae</taxon>
        <taxon>Coniella</taxon>
    </lineage>
</organism>
<evidence type="ECO:0000313" key="3">
    <source>
        <dbReference type="Proteomes" id="UP000241462"/>
    </source>
</evidence>
<dbReference type="Proteomes" id="UP000241462">
    <property type="component" value="Unassembled WGS sequence"/>
</dbReference>
<evidence type="ECO:0000313" key="2">
    <source>
        <dbReference type="EMBL" id="PSR82913.1"/>
    </source>
</evidence>
<feature type="transmembrane region" description="Helical" evidence="1">
    <location>
        <begin position="67"/>
        <end position="88"/>
    </location>
</feature>
<keyword evidence="1" id="KW-1133">Transmembrane helix</keyword>
<evidence type="ECO:0000256" key="1">
    <source>
        <dbReference type="SAM" id="Phobius"/>
    </source>
</evidence>